<evidence type="ECO:0000259" key="1">
    <source>
        <dbReference type="Pfam" id="PF01872"/>
    </source>
</evidence>
<dbReference type="InterPro" id="IPR002734">
    <property type="entry name" value="RibDG_C"/>
</dbReference>
<dbReference type="SUPFAM" id="SSF53597">
    <property type="entry name" value="Dihydrofolate reductase-like"/>
    <property type="match status" value="1"/>
</dbReference>
<dbReference type="InterPro" id="IPR024072">
    <property type="entry name" value="DHFR-like_dom_sf"/>
</dbReference>
<evidence type="ECO:0000313" key="2">
    <source>
        <dbReference type="EMBL" id="NYG37213.1"/>
    </source>
</evidence>
<sequence>MGRLVYEMLASLDGYVRDPSGDYQWATPGPALHDWFNEQVATRSAEVYGRGMWEDMRYWLDPPAADLEHPEARGFAQAWQGIDKVVVSTTLTSLDAPRTTLWPALDLDRLAELVRDAPGDVGISGPTLAASALRAGLVDQVCVAVMPHATGGGLPLLPPRLSLDLAPAGHETFDDGSVVLRYDVSRERRRPAG</sequence>
<dbReference type="Pfam" id="PF01872">
    <property type="entry name" value="RibD_C"/>
    <property type="match status" value="1"/>
</dbReference>
<dbReference type="GO" id="GO:0008703">
    <property type="term" value="F:5-amino-6-(5-phosphoribosylamino)uracil reductase activity"/>
    <property type="evidence" value="ECO:0007669"/>
    <property type="project" value="InterPro"/>
</dbReference>
<reference evidence="2 3" key="1">
    <citation type="submission" date="2020-07" db="EMBL/GenBank/DDBJ databases">
        <title>Sequencing the genomes of 1000 actinobacteria strains.</title>
        <authorList>
            <person name="Klenk H.-P."/>
        </authorList>
    </citation>
    <scope>NUCLEOTIDE SEQUENCE [LARGE SCALE GENOMIC DNA]</scope>
    <source>
        <strain evidence="2 3">DSM 24723</strain>
    </source>
</reference>
<name>A0A852X8Y2_9MICO</name>
<protein>
    <submittedName>
        <fullName evidence="2">Dihydrofolate reductase</fullName>
    </submittedName>
</protein>
<dbReference type="Gene3D" id="3.40.430.10">
    <property type="entry name" value="Dihydrofolate Reductase, subunit A"/>
    <property type="match status" value="1"/>
</dbReference>
<dbReference type="EMBL" id="JACBZX010000001">
    <property type="protein sequence ID" value="NYG37213.1"/>
    <property type="molecule type" value="Genomic_DNA"/>
</dbReference>
<gene>
    <name evidence="2" type="ORF">BJY28_001682</name>
</gene>
<dbReference type="AlphaFoldDB" id="A0A852X8Y2"/>
<evidence type="ECO:0000313" key="3">
    <source>
        <dbReference type="Proteomes" id="UP000592181"/>
    </source>
</evidence>
<comment type="caution">
    <text evidence="2">The sequence shown here is derived from an EMBL/GenBank/DDBJ whole genome shotgun (WGS) entry which is preliminary data.</text>
</comment>
<accession>A0A852X8Y2</accession>
<dbReference type="Proteomes" id="UP000592181">
    <property type="component" value="Unassembled WGS sequence"/>
</dbReference>
<proteinExistence type="predicted"/>
<dbReference type="GO" id="GO:0009231">
    <property type="term" value="P:riboflavin biosynthetic process"/>
    <property type="evidence" value="ECO:0007669"/>
    <property type="project" value="InterPro"/>
</dbReference>
<organism evidence="2 3">
    <name type="scientific">Janibacter alkaliphilus</name>
    <dbReference type="NCBI Taxonomy" id="1069963"/>
    <lineage>
        <taxon>Bacteria</taxon>
        <taxon>Bacillati</taxon>
        <taxon>Actinomycetota</taxon>
        <taxon>Actinomycetes</taxon>
        <taxon>Micrococcales</taxon>
        <taxon>Intrasporangiaceae</taxon>
        <taxon>Janibacter</taxon>
    </lineage>
</organism>
<keyword evidence="3" id="KW-1185">Reference proteome</keyword>
<dbReference type="RefSeq" id="WP_179462618.1">
    <property type="nucleotide sequence ID" value="NZ_JACBZX010000001.1"/>
</dbReference>
<feature type="domain" description="Bacterial bifunctional deaminase-reductase C-terminal" evidence="1">
    <location>
        <begin position="5"/>
        <end position="178"/>
    </location>
</feature>